<comment type="cofactor">
    <cofactor evidence="1">
        <name>Mo-molybdopterin</name>
        <dbReference type="ChEBI" id="CHEBI:71302"/>
    </cofactor>
</comment>
<evidence type="ECO:0000256" key="5">
    <source>
        <dbReference type="SAM" id="MobiDB-lite"/>
    </source>
</evidence>
<name>A0A849ILY7_9HYPH</name>
<reference evidence="8 9" key="1">
    <citation type="submission" date="2020-04" db="EMBL/GenBank/DDBJ databases">
        <title>Enterovirga sp. isolate from soil.</title>
        <authorList>
            <person name="Chea S."/>
            <person name="Kim D.-U."/>
        </authorList>
    </citation>
    <scope>NUCLEOTIDE SEQUENCE [LARGE SCALE GENOMIC DNA]</scope>
    <source>
        <strain evidence="8 9">DB1703</strain>
    </source>
</reference>
<keyword evidence="2" id="KW-0500">Molybdenum</keyword>
<evidence type="ECO:0000259" key="6">
    <source>
        <dbReference type="Pfam" id="PF00174"/>
    </source>
</evidence>
<feature type="domain" description="Oxidoreductase molybdopterin-binding" evidence="6">
    <location>
        <begin position="133"/>
        <end position="301"/>
    </location>
</feature>
<accession>A0A849ILY7</accession>
<dbReference type="PROSITE" id="PS51318">
    <property type="entry name" value="TAT"/>
    <property type="match status" value="1"/>
</dbReference>
<gene>
    <name evidence="8" type="ORF">HJG44_21610</name>
</gene>
<evidence type="ECO:0000313" key="8">
    <source>
        <dbReference type="EMBL" id="NNM74963.1"/>
    </source>
</evidence>
<evidence type="ECO:0000256" key="3">
    <source>
        <dbReference type="ARBA" id="ARBA00022723"/>
    </source>
</evidence>
<dbReference type="GO" id="GO:0020037">
    <property type="term" value="F:heme binding"/>
    <property type="evidence" value="ECO:0007669"/>
    <property type="project" value="TreeGrafter"/>
</dbReference>
<dbReference type="Gene3D" id="3.90.420.10">
    <property type="entry name" value="Oxidoreductase, molybdopterin-binding domain"/>
    <property type="match status" value="1"/>
</dbReference>
<dbReference type="AlphaFoldDB" id="A0A849ILY7"/>
<evidence type="ECO:0000256" key="4">
    <source>
        <dbReference type="ARBA" id="ARBA00023002"/>
    </source>
</evidence>
<evidence type="ECO:0000313" key="9">
    <source>
        <dbReference type="Proteomes" id="UP000564885"/>
    </source>
</evidence>
<dbReference type="Pfam" id="PF03404">
    <property type="entry name" value="Mo-co_dimer"/>
    <property type="match status" value="1"/>
</dbReference>
<dbReference type="PANTHER" id="PTHR19372">
    <property type="entry name" value="SULFITE REDUCTASE"/>
    <property type="match status" value="1"/>
</dbReference>
<evidence type="ECO:0000256" key="2">
    <source>
        <dbReference type="ARBA" id="ARBA00022505"/>
    </source>
</evidence>
<dbReference type="Pfam" id="PF00174">
    <property type="entry name" value="Oxidored_molyb"/>
    <property type="match status" value="1"/>
</dbReference>
<keyword evidence="4" id="KW-0560">Oxidoreductase</keyword>
<dbReference type="InterPro" id="IPR000572">
    <property type="entry name" value="OxRdtase_Mopterin-bd_dom"/>
</dbReference>
<protein>
    <submittedName>
        <fullName evidence="8">Sulfite oxidase</fullName>
    </submittedName>
</protein>
<keyword evidence="9" id="KW-1185">Reference proteome</keyword>
<dbReference type="GO" id="GO:0030151">
    <property type="term" value="F:molybdenum ion binding"/>
    <property type="evidence" value="ECO:0007669"/>
    <property type="project" value="InterPro"/>
</dbReference>
<dbReference type="InterPro" id="IPR036374">
    <property type="entry name" value="OxRdtase_Mopterin-bd_sf"/>
</dbReference>
<dbReference type="CDD" id="cd02110">
    <property type="entry name" value="SO_family_Moco_dimer"/>
    <property type="match status" value="1"/>
</dbReference>
<dbReference type="InterPro" id="IPR014756">
    <property type="entry name" value="Ig_E-set"/>
</dbReference>
<dbReference type="PRINTS" id="PR00407">
    <property type="entry name" value="EUMOPTERIN"/>
</dbReference>
<dbReference type="GO" id="GO:0006790">
    <property type="term" value="P:sulfur compound metabolic process"/>
    <property type="evidence" value="ECO:0007669"/>
    <property type="project" value="TreeGrafter"/>
</dbReference>
<sequence>MAKKLERSLAELYARDPERADAVVFGRRALNRRGLLEATSLGGLGVALGAAIPFGASLPAGVLPAAFAQGSTAPSGGGKTAGPQILDFPGKEKGLVVLGERPLVAETPEHMLDDETTPTARFFIRNNGQIPEPPANPDSWKIVVDGEVNSRLELTLGELKSRFAPRTYRMVLECGGNGRSAFQPEARGNPWTNGGAGCAEWTGVPLADLLRAAGVKDSATYTAHYGADPHLSGDPSKDSLSRGMRLPKAMDEHTLVVFAMNGEPLPNIHGGPVRLLVPGWPGSLSHKWLTRVTLRDREHDGQGMTGTSYRVPNRPMVPGARADEKDFRILESMPVRSITTSPTNGTRLPAGTREIAVRGAAWAGDLAVSRVDLSVDFGQTWSPAALAPPRNPYDWHRWTATLALPSDGYFEIWTRGTDANGKMQPPVAAGWNPQGYGGNAMHRVALLVG</sequence>
<comment type="caution">
    <text evidence="8">The sequence shown here is derived from an EMBL/GenBank/DDBJ whole genome shotgun (WGS) entry which is preliminary data.</text>
</comment>
<dbReference type="GO" id="GO:0008482">
    <property type="term" value="F:sulfite oxidase activity"/>
    <property type="evidence" value="ECO:0007669"/>
    <property type="project" value="TreeGrafter"/>
</dbReference>
<dbReference type="GO" id="GO:0043546">
    <property type="term" value="F:molybdopterin cofactor binding"/>
    <property type="evidence" value="ECO:0007669"/>
    <property type="project" value="TreeGrafter"/>
</dbReference>
<feature type="region of interest" description="Disordered" evidence="5">
    <location>
        <begin position="299"/>
        <end position="318"/>
    </location>
</feature>
<feature type="domain" description="Moybdenum cofactor oxidoreductase dimerisation" evidence="7">
    <location>
        <begin position="330"/>
        <end position="446"/>
    </location>
</feature>
<dbReference type="Proteomes" id="UP000564885">
    <property type="component" value="Unassembled WGS sequence"/>
</dbReference>
<dbReference type="PANTHER" id="PTHR19372:SF7">
    <property type="entry name" value="SULFITE OXIDASE, MITOCHONDRIAL"/>
    <property type="match status" value="1"/>
</dbReference>
<dbReference type="Gene3D" id="2.60.40.650">
    <property type="match status" value="1"/>
</dbReference>
<evidence type="ECO:0000256" key="1">
    <source>
        <dbReference type="ARBA" id="ARBA00001924"/>
    </source>
</evidence>
<evidence type="ECO:0000259" key="7">
    <source>
        <dbReference type="Pfam" id="PF03404"/>
    </source>
</evidence>
<dbReference type="SUPFAM" id="SSF56524">
    <property type="entry name" value="Oxidoreductase molybdopterin-binding domain"/>
    <property type="match status" value="1"/>
</dbReference>
<dbReference type="InterPro" id="IPR005066">
    <property type="entry name" value="MoCF_OxRdtse_dimer"/>
</dbReference>
<dbReference type="InterPro" id="IPR008335">
    <property type="entry name" value="Mopterin_OxRdtase_euk"/>
</dbReference>
<organism evidence="8 9">
    <name type="scientific">Enterovirga aerilata</name>
    <dbReference type="NCBI Taxonomy" id="2730920"/>
    <lineage>
        <taxon>Bacteria</taxon>
        <taxon>Pseudomonadati</taxon>
        <taxon>Pseudomonadota</taxon>
        <taxon>Alphaproteobacteria</taxon>
        <taxon>Hyphomicrobiales</taxon>
        <taxon>Methylobacteriaceae</taxon>
        <taxon>Enterovirga</taxon>
    </lineage>
</organism>
<keyword evidence="3" id="KW-0479">Metal-binding</keyword>
<dbReference type="InterPro" id="IPR006311">
    <property type="entry name" value="TAT_signal"/>
</dbReference>
<dbReference type="EMBL" id="JABEPP010000007">
    <property type="protein sequence ID" value="NNM74963.1"/>
    <property type="molecule type" value="Genomic_DNA"/>
</dbReference>
<proteinExistence type="predicted"/>
<dbReference type="SUPFAM" id="SSF81296">
    <property type="entry name" value="E set domains"/>
    <property type="match status" value="1"/>
</dbReference>
<dbReference type="RefSeq" id="WP_171220474.1">
    <property type="nucleotide sequence ID" value="NZ_JABEPP010000007.1"/>
</dbReference>